<dbReference type="NCBIfam" id="TIGR00666">
    <property type="entry name" value="PBP4"/>
    <property type="match status" value="1"/>
</dbReference>
<sequence length="467" mass="51104">MPVRRWCVSLVVLWLAVASAQSPQRALDALLNDPALKGAWVGVVVQTTTDPPHTLIAHNADKRFMPASNAKLFTSALALERLGADFVFVTPLLTDGKQDGDRLQGNLYLRGVGDPSLTRQRLQALAHAVAQKGLRTVTGDIIVDVSAFSDNRWGTGWAWDYLHYGYAPEVWALALDRNAVTLQVAPADAAGSPAQVTLTPPTTWLSLDNHIQTVSTDEEGDWTVWRDSWERTLHLWGRIPLTANPETVRLSVPAVPHYIAETFCHLLTQAGVQVQGEPQVGITPPHATVIAETTSAPLHALVRWLNKVSDNLYAEMLLRAVAFHERRQGDIATALAILRDRLKAWGIDPDDVRLVDGSGLSRLNLVTPRALVQLLQIARTRPWAQAFRDSLPIAGVDGTLANRFRNTPAEKRLIAKTGFVGNVVALSGYLQRSDGSEVVLSVVVNHFTAPTRQVQTAVDRFVAALVH</sequence>
<dbReference type="Pfam" id="PF02113">
    <property type="entry name" value="Peptidase_S13"/>
    <property type="match status" value="1"/>
</dbReference>
<evidence type="ECO:0000256" key="2">
    <source>
        <dbReference type="ARBA" id="ARBA00022801"/>
    </source>
</evidence>
<keyword evidence="4" id="KW-0645">Protease</keyword>
<dbReference type="Gene3D" id="3.40.710.10">
    <property type="entry name" value="DD-peptidase/beta-lactamase superfamily"/>
    <property type="match status" value="1"/>
</dbReference>
<accession>A0A2H5XFE5</accession>
<dbReference type="Gene3D" id="3.50.80.20">
    <property type="entry name" value="D-Ala-D-Ala carboxypeptidase C, peptidase S13"/>
    <property type="match status" value="1"/>
</dbReference>
<comment type="similarity">
    <text evidence="1">Belongs to the peptidase S13 family.</text>
</comment>
<dbReference type="PANTHER" id="PTHR30023:SF0">
    <property type="entry name" value="PENICILLIN-SENSITIVE CARBOXYPEPTIDASE A"/>
    <property type="match status" value="1"/>
</dbReference>
<keyword evidence="3" id="KW-0732">Signal</keyword>
<dbReference type="GO" id="GO:0000270">
    <property type="term" value="P:peptidoglycan metabolic process"/>
    <property type="evidence" value="ECO:0007669"/>
    <property type="project" value="TreeGrafter"/>
</dbReference>
<feature type="signal peptide" evidence="3">
    <location>
        <begin position="1"/>
        <end position="20"/>
    </location>
</feature>
<dbReference type="InterPro" id="IPR012338">
    <property type="entry name" value="Beta-lactam/transpept-like"/>
</dbReference>
<evidence type="ECO:0000256" key="3">
    <source>
        <dbReference type="SAM" id="SignalP"/>
    </source>
</evidence>
<dbReference type="PANTHER" id="PTHR30023">
    <property type="entry name" value="D-ALANYL-D-ALANINE CARBOXYPEPTIDASE"/>
    <property type="match status" value="1"/>
</dbReference>
<keyword evidence="4" id="KW-0121">Carboxypeptidase</keyword>
<feature type="chain" id="PRO_5014184500" evidence="3">
    <location>
        <begin position="21"/>
        <end position="467"/>
    </location>
</feature>
<dbReference type="SUPFAM" id="SSF56601">
    <property type="entry name" value="beta-lactamase/transpeptidase-like"/>
    <property type="match status" value="1"/>
</dbReference>
<dbReference type="Proteomes" id="UP000236173">
    <property type="component" value="Unassembled WGS sequence"/>
</dbReference>
<reference evidence="5" key="1">
    <citation type="submission" date="2017-09" db="EMBL/GenBank/DDBJ databases">
        <title>Metaegenomics of thermophilic ammonia-oxidizing enrichment culture.</title>
        <authorList>
            <person name="Kato S."/>
            <person name="Suzuki K."/>
        </authorList>
    </citation>
    <scope>NUCLEOTIDE SEQUENCE [LARGE SCALE GENOMIC DNA]</scope>
</reference>
<dbReference type="AlphaFoldDB" id="A0A2H5XFE5"/>
<organism evidence="4 5">
    <name type="scientific">Candidatus Fervidibacter japonicus</name>
    <dbReference type="NCBI Taxonomy" id="2035412"/>
    <lineage>
        <taxon>Bacteria</taxon>
        <taxon>Candidatus Fervidibacterota</taxon>
        <taxon>Candidatus Fervidibacter</taxon>
    </lineage>
</organism>
<evidence type="ECO:0000313" key="4">
    <source>
        <dbReference type="EMBL" id="GBC99867.1"/>
    </source>
</evidence>
<dbReference type="EMBL" id="BEHT01000040">
    <property type="protein sequence ID" value="GBC99867.1"/>
    <property type="molecule type" value="Genomic_DNA"/>
</dbReference>
<evidence type="ECO:0000256" key="1">
    <source>
        <dbReference type="ARBA" id="ARBA00006096"/>
    </source>
</evidence>
<proteinExistence type="inferred from homology"/>
<dbReference type="GO" id="GO:0006508">
    <property type="term" value="P:proteolysis"/>
    <property type="evidence" value="ECO:0007669"/>
    <property type="project" value="InterPro"/>
</dbReference>
<dbReference type="EC" id="3.4.16.4" evidence="4"/>
<protein>
    <submittedName>
        <fullName evidence="4">D-alanyl-D-alanine carboxypeptidase DacC</fullName>
        <ecNumber evidence="4">3.4.16.4</ecNumber>
    </submittedName>
</protein>
<keyword evidence="2 4" id="KW-0378">Hydrolase</keyword>
<dbReference type="PRINTS" id="PR00922">
    <property type="entry name" value="DADACBPTASE3"/>
</dbReference>
<dbReference type="GO" id="GO:0009002">
    <property type="term" value="F:serine-type D-Ala-D-Ala carboxypeptidase activity"/>
    <property type="evidence" value="ECO:0007669"/>
    <property type="project" value="UniProtKB-EC"/>
</dbReference>
<evidence type="ECO:0000313" key="5">
    <source>
        <dbReference type="Proteomes" id="UP000236173"/>
    </source>
</evidence>
<dbReference type="InterPro" id="IPR000667">
    <property type="entry name" value="Peptidase_S13"/>
</dbReference>
<comment type="caution">
    <text evidence="4">The sequence shown here is derived from an EMBL/GenBank/DDBJ whole genome shotgun (WGS) entry which is preliminary data.</text>
</comment>
<name>A0A2H5XFE5_9BACT</name>
<gene>
    <name evidence="4" type="primary">dacC</name>
    <name evidence="4" type="ORF">HRbin17_02398</name>
</gene>